<sequence length="17" mass="1934">MILNLYPSNSKSPNKDI</sequence>
<dbReference type="EMBL" id="GBXM01101986">
    <property type="protein sequence ID" value="JAH06591.1"/>
    <property type="molecule type" value="Transcribed_RNA"/>
</dbReference>
<dbReference type="AlphaFoldDB" id="A0A0E9PPM0"/>
<protein>
    <submittedName>
        <fullName evidence="1">Uncharacterized protein</fullName>
    </submittedName>
</protein>
<evidence type="ECO:0000313" key="1">
    <source>
        <dbReference type="EMBL" id="JAH06591.1"/>
    </source>
</evidence>
<organism evidence="1">
    <name type="scientific">Anguilla anguilla</name>
    <name type="common">European freshwater eel</name>
    <name type="synonym">Muraena anguilla</name>
    <dbReference type="NCBI Taxonomy" id="7936"/>
    <lineage>
        <taxon>Eukaryota</taxon>
        <taxon>Metazoa</taxon>
        <taxon>Chordata</taxon>
        <taxon>Craniata</taxon>
        <taxon>Vertebrata</taxon>
        <taxon>Euteleostomi</taxon>
        <taxon>Actinopterygii</taxon>
        <taxon>Neopterygii</taxon>
        <taxon>Teleostei</taxon>
        <taxon>Anguilliformes</taxon>
        <taxon>Anguillidae</taxon>
        <taxon>Anguilla</taxon>
    </lineage>
</organism>
<dbReference type="EMBL" id="GBXM01085770">
    <property type="protein sequence ID" value="JAH22807.1"/>
    <property type="molecule type" value="Transcribed_RNA"/>
</dbReference>
<accession>A0A0E9PPM0</accession>
<proteinExistence type="predicted"/>
<name>A0A0E9PPM0_ANGAN</name>
<reference evidence="1" key="1">
    <citation type="submission" date="2014-11" db="EMBL/GenBank/DDBJ databases">
        <authorList>
            <person name="Amaro Gonzalez C."/>
        </authorList>
    </citation>
    <scope>NUCLEOTIDE SEQUENCE</scope>
</reference>
<reference evidence="1" key="2">
    <citation type="journal article" date="2015" name="Fish Shellfish Immunol.">
        <title>Early steps in the European eel (Anguilla anguilla)-Vibrio vulnificus interaction in the gills: Role of the RtxA13 toxin.</title>
        <authorList>
            <person name="Callol A."/>
            <person name="Pajuelo D."/>
            <person name="Ebbesson L."/>
            <person name="Teles M."/>
            <person name="MacKenzie S."/>
            <person name="Amaro C."/>
        </authorList>
    </citation>
    <scope>NUCLEOTIDE SEQUENCE</scope>
</reference>